<evidence type="ECO:0000313" key="7">
    <source>
        <dbReference type="EMBL" id="KAB0801097.1"/>
    </source>
</evidence>
<dbReference type="GO" id="GO:0003677">
    <property type="term" value="F:DNA binding"/>
    <property type="evidence" value="ECO:0007669"/>
    <property type="project" value="UniProtKB-UniRule"/>
</dbReference>
<evidence type="ECO:0000256" key="1">
    <source>
        <dbReference type="ARBA" id="ARBA00022723"/>
    </source>
</evidence>
<accession>A0A5N4AUU5</accession>
<protein>
    <recommendedName>
        <fullName evidence="6">THAP-type domain-containing protein</fullName>
    </recommendedName>
</protein>
<dbReference type="EMBL" id="VVIM01000003">
    <property type="protein sequence ID" value="KAB0801097.1"/>
    <property type="molecule type" value="Genomic_DNA"/>
</dbReference>
<dbReference type="InterPro" id="IPR048365">
    <property type="entry name" value="TNP-like_RNaseH_N"/>
</dbReference>
<keyword evidence="3" id="KW-0862">Zinc</keyword>
<dbReference type="InParanoid" id="A0A5N4AUU5"/>
<dbReference type="Pfam" id="PF21788">
    <property type="entry name" value="TNP-like_GBD"/>
    <property type="match status" value="1"/>
</dbReference>
<evidence type="ECO:0000256" key="3">
    <source>
        <dbReference type="ARBA" id="ARBA00022833"/>
    </source>
</evidence>
<dbReference type="Proteomes" id="UP000327044">
    <property type="component" value="Unassembled WGS sequence"/>
</dbReference>
<comment type="caution">
    <text evidence="7">The sequence shown here is derived from an EMBL/GenBank/DDBJ whole genome shotgun (WGS) entry which is preliminary data.</text>
</comment>
<gene>
    <name evidence="7" type="ORF">PPYR_05451</name>
</gene>
<dbReference type="InterPro" id="IPR006612">
    <property type="entry name" value="THAP_Znf"/>
</dbReference>
<feature type="domain" description="THAP-type" evidence="6">
    <location>
        <begin position="1"/>
        <end position="90"/>
    </location>
</feature>
<dbReference type="InterPro" id="IPR048366">
    <property type="entry name" value="TNP-like_GBD"/>
</dbReference>
<sequence>MVWRCCVPTCSKLASDKEQPKVIFRSLPDPAKEYQMYNIWVSRIGNNKLKAEKDPQSSWKKYRICDIHFSDNCRLPNEKWLKKDSLPTLALPGFYAPDNEKNSLFRHFEKARVQLISSVDISSSPAFTVDKLSCHAPLDDCLATPKARGQLISAIDISQLSSSASTVDKSIDPVTIDDCPGTPKRKTAQIVRLQSASKKQKILETVNVVRANQLSPKALKLYKKVVQLTRVKRRLNSRQNSLKEDLINAYNLSQEDFLTRLSPIAQKFFILQVGQSKKCPRGRRFSMDDKIMALSIYKQGRGGYKVLKSMGFVLPSRSTLIAMLKNVRFRSGINHHIFRGLESSVKNMHPDDRDCSLLFDEISIQPSWYYDERLDEIVGLEDHGEEKIIKFADHCQVFMLRGCRKKWKQPIAYAFSEHSMAQSVLVKMIKEIISQSQSIGLNVVATICDQGLTNMAAINQLIKYSQNKYSRRNEEYRGSGFEVNGKEVIPIFDPPHLLKGIRNNLLNKTCVFNMDDNVYKAKWRHFVDLYEKDDPNEDLKMCNKLTDYHLKTEKIFKMKVSIAAQTFSHRVGVFFNFAINHKILPEECRATQHLAFFMDKLFDSVNGQSNQVNNGKVMRVSLSKTSRHLEFWREAITVLKSMHFVDSKNKSSVPPTVKNWIRTIHGLTAIWNILKCRYKYLNLRNFNQDALENFFAMIRSLGHRYINPTPHHFVNSFLTLVINNFLSPKSPRANCEDDESEGALSNLKLFLSQNNSICDNSIPILDYEVIITKLQPFVPTNDFIKLNVTNYVAGSAARAIHKKTLCCKICKTFLISPTDQGARNNLIRNRAYSPKLLCTPDSRFAIIFQKIYYYCKQLVPNLINYKNIKYHIVSALTILIGDEIPLCVDHNLKNMIITYTVHFYLINYTKNINKILKGAKSGNFSGDYIKQMALLKSKQWCKNKTKKLTRE</sequence>
<evidence type="ECO:0000256" key="2">
    <source>
        <dbReference type="ARBA" id="ARBA00022771"/>
    </source>
</evidence>
<evidence type="ECO:0000259" key="6">
    <source>
        <dbReference type="PROSITE" id="PS50950"/>
    </source>
</evidence>
<dbReference type="Pfam" id="PF21789">
    <property type="entry name" value="TNP-like_RNaseH_C"/>
    <property type="match status" value="1"/>
</dbReference>
<reference evidence="7 8" key="1">
    <citation type="journal article" date="2018" name="Elife">
        <title>Firefly genomes illuminate parallel origins of bioluminescence in beetles.</title>
        <authorList>
            <person name="Fallon T.R."/>
            <person name="Lower S.E."/>
            <person name="Chang C.H."/>
            <person name="Bessho-Uehara M."/>
            <person name="Martin G.J."/>
            <person name="Bewick A.J."/>
            <person name="Behringer M."/>
            <person name="Debat H.J."/>
            <person name="Wong I."/>
            <person name="Day J.C."/>
            <person name="Suvorov A."/>
            <person name="Silva C.J."/>
            <person name="Stanger-Hall K.F."/>
            <person name="Hall D.W."/>
            <person name="Schmitz R.J."/>
            <person name="Nelson D.R."/>
            <person name="Lewis S.M."/>
            <person name="Shigenobu S."/>
            <person name="Bybee S.M."/>
            <person name="Larracuente A.M."/>
            <person name="Oba Y."/>
            <person name="Weng J.K."/>
        </authorList>
    </citation>
    <scope>NUCLEOTIDE SEQUENCE [LARGE SCALE GENOMIC DNA]</scope>
    <source>
        <strain evidence="7">1611_PpyrPB1</strain>
        <tissue evidence="7">Whole body</tissue>
    </source>
</reference>
<evidence type="ECO:0000256" key="4">
    <source>
        <dbReference type="ARBA" id="ARBA00023125"/>
    </source>
</evidence>
<organism evidence="7 8">
    <name type="scientific">Photinus pyralis</name>
    <name type="common">Common eastern firefly</name>
    <name type="synonym">Lampyris pyralis</name>
    <dbReference type="NCBI Taxonomy" id="7054"/>
    <lineage>
        <taxon>Eukaryota</taxon>
        <taxon>Metazoa</taxon>
        <taxon>Ecdysozoa</taxon>
        <taxon>Arthropoda</taxon>
        <taxon>Hexapoda</taxon>
        <taxon>Insecta</taxon>
        <taxon>Pterygota</taxon>
        <taxon>Neoptera</taxon>
        <taxon>Endopterygota</taxon>
        <taxon>Coleoptera</taxon>
        <taxon>Polyphaga</taxon>
        <taxon>Elateriformia</taxon>
        <taxon>Elateroidea</taxon>
        <taxon>Lampyridae</taxon>
        <taxon>Lampyrinae</taxon>
        <taxon>Photinus</taxon>
    </lineage>
</organism>
<dbReference type="SMART" id="SM00980">
    <property type="entry name" value="THAP"/>
    <property type="match status" value="1"/>
</dbReference>
<keyword evidence="4 5" id="KW-0238">DNA-binding</keyword>
<dbReference type="Pfam" id="PF05485">
    <property type="entry name" value="THAP"/>
    <property type="match status" value="1"/>
</dbReference>
<keyword evidence="2 5" id="KW-0863">Zinc-finger</keyword>
<proteinExistence type="predicted"/>
<dbReference type="InterPro" id="IPR048367">
    <property type="entry name" value="TNP-like_RNaseH_C"/>
</dbReference>
<dbReference type="Pfam" id="PF21787">
    <property type="entry name" value="TNP-like_RNaseH_N"/>
    <property type="match status" value="1"/>
</dbReference>
<name>A0A5N4AUU5_PHOPY</name>
<dbReference type="GO" id="GO:0008270">
    <property type="term" value="F:zinc ion binding"/>
    <property type="evidence" value="ECO:0007669"/>
    <property type="project" value="UniProtKB-KW"/>
</dbReference>
<dbReference type="PROSITE" id="PS50950">
    <property type="entry name" value="ZF_THAP"/>
    <property type="match status" value="1"/>
</dbReference>
<evidence type="ECO:0000256" key="5">
    <source>
        <dbReference type="PROSITE-ProRule" id="PRU00309"/>
    </source>
</evidence>
<evidence type="ECO:0000313" key="8">
    <source>
        <dbReference type="Proteomes" id="UP000327044"/>
    </source>
</evidence>
<dbReference type="SUPFAM" id="SSF57716">
    <property type="entry name" value="Glucocorticoid receptor-like (DNA-binding domain)"/>
    <property type="match status" value="1"/>
</dbReference>
<dbReference type="AlphaFoldDB" id="A0A5N4AUU5"/>
<keyword evidence="1" id="KW-0479">Metal-binding</keyword>
<keyword evidence="8" id="KW-1185">Reference proteome</keyword>